<proteinExistence type="predicted"/>
<reference evidence="1" key="1">
    <citation type="journal article" date="2015" name="Nature">
        <title>Complex archaea that bridge the gap between prokaryotes and eukaryotes.</title>
        <authorList>
            <person name="Spang A."/>
            <person name="Saw J.H."/>
            <person name="Jorgensen S.L."/>
            <person name="Zaremba-Niedzwiedzka K."/>
            <person name="Martijn J."/>
            <person name="Lind A.E."/>
            <person name="van Eijk R."/>
            <person name="Schleper C."/>
            <person name="Guy L."/>
            <person name="Ettema T.J."/>
        </authorList>
    </citation>
    <scope>NUCLEOTIDE SEQUENCE</scope>
</reference>
<dbReference type="AlphaFoldDB" id="A0A0F9B424"/>
<evidence type="ECO:0000313" key="1">
    <source>
        <dbReference type="EMBL" id="KKK85359.1"/>
    </source>
</evidence>
<dbReference type="EMBL" id="LAZR01051345">
    <property type="protein sequence ID" value="KKK85359.1"/>
    <property type="molecule type" value="Genomic_DNA"/>
</dbReference>
<protein>
    <submittedName>
        <fullName evidence="1">Uncharacterized protein</fullName>
    </submittedName>
</protein>
<accession>A0A0F9B424</accession>
<sequence>MIKALRIIAVCLALVAMVGVSYNRGLAKGTEALRGCVDQVEETLDVLERCADRYERCVEIIE</sequence>
<name>A0A0F9B424_9ZZZZ</name>
<comment type="caution">
    <text evidence="1">The sequence shown here is derived from an EMBL/GenBank/DDBJ whole genome shotgun (WGS) entry which is preliminary data.</text>
</comment>
<gene>
    <name evidence="1" type="ORF">LCGC14_2774070</name>
</gene>
<organism evidence="1">
    <name type="scientific">marine sediment metagenome</name>
    <dbReference type="NCBI Taxonomy" id="412755"/>
    <lineage>
        <taxon>unclassified sequences</taxon>
        <taxon>metagenomes</taxon>
        <taxon>ecological metagenomes</taxon>
    </lineage>
</organism>